<evidence type="ECO:0000256" key="7">
    <source>
        <dbReference type="ARBA" id="ARBA00022989"/>
    </source>
</evidence>
<keyword evidence="4" id="KW-0677">Repeat</keyword>
<dbReference type="SUPFAM" id="SSF52540">
    <property type="entry name" value="P-loop containing nucleoside triphosphate hydrolases"/>
    <property type="match status" value="2"/>
</dbReference>
<dbReference type="InterPro" id="IPR036640">
    <property type="entry name" value="ABC1_TM_sf"/>
</dbReference>
<evidence type="ECO:0000313" key="13">
    <source>
        <dbReference type="EMBL" id="ORY40168.1"/>
    </source>
</evidence>
<dbReference type="InterPro" id="IPR003439">
    <property type="entry name" value="ABC_transporter-like_ATP-bd"/>
</dbReference>
<comment type="caution">
    <text evidence="13">The sequence shown here is derived from an EMBL/GenBank/DDBJ whole genome shotgun (WGS) entry which is preliminary data.</text>
</comment>
<evidence type="ECO:0000256" key="6">
    <source>
        <dbReference type="ARBA" id="ARBA00022840"/>
    </source>
</evidence>
<evidence type="ECO:0000259" key="11">
    <source>
        <dbReference type="PROSITE" id="PS50893"/>
    </source>
</evidence>
<reference evidence="13 14" key="1">
    <citation type="submission" date="2016-07" db="EMBL/GenBank/DDBJ databases">
        <title>Pervasive Adenine N6-methylation of Active Genes in Fungi.</title>
        <authorList>
            <consortium name="DOE Joint Genome Institute"/>
            <person name="Mondo S.J."/>
            <person name="Dannebaum R.O."/>
            <person name="Kuo R.C."/>
            <person name="Labutti K."/>
            <person name="Haridas S."/>
            <person name="Kuo A."/>
            <person name="Salamov A."/>
            <person name="Ahrendt S.R."/>
            <person name="Lipzen A."/>
            <person name="Sullivan W."/>
            <person name="Andreopoulos W.B."/>
            <person name="Clum A."/>
            <person name="Lindquist E."/>
            <person name="Daum C."/>
            <person name="Ramamoorthy G.K."/>
            <person name="Gryganskyi A."/>
            <person name="Culley D."/>
            <person name="Magnuson J.K."/>
            <person name="James T.Y."/>
            <person name="O'Malley M.A."/>
            <person name="Stajich J.E."/>
            <person name="Spatafora J.W."/>
            <person name="Visel A."/>
            <person name="Grigoriev I.V."/>
        </authorList>
    </citation>
    <scope>NUCLEOTIDE SEQUENCE [LARGE SCALE GENOMIC DNA]</scope>
    <source>
        <strain evidence="13 14">JEL800</strain>
    </source>
</reference>
<dbReference type="GO" id="GO:0140359">
    <property type="term" value="F:ABC-type transporter activity"/>
    <property type="evidence" value="ECO:0007669"/>
    <property type="project" value="InterPro"/>
</dbReference>
<dbReference type="PROSITE" id="PS50929">
    <property type="entry name" value="ABC_TM1F"/>
    <property type="match status" value="1"/>
</dbReference>
<dbReference type="STRING" id="329046.A0A1Y2BZH4"/>
<dbReference type="InterPro" id="IPR027417">
    <property type="entry name" value="P-loop_NTPase"/>
</dbReference>
<name>A0A1Y2BZH4_9FUNG</name>
<evidence type="ECO:0000256" key="3">
    <source>
        <dbReference type="ARBA" id="ARBA00022692"/>
    </source>
</evidence>
<dbReference type="InterPro" id="IPR050173">
    <property type="entry name" value="ABC_transporter_C-like"/>
</dbReference>
<feature type="transmembrane region" description="Helical" evidence="10">
    <location>
        <begin position="731"/>
        <end position="761"/>
    </location>
</feature>
<keyword evidence="6" id="KW-0067">ATP-binding</keyword>
<evidence type="ECO:0000256" key="9">
    <source>
        <dbReference type="SAM" id="MobiDB-lite"/>
    </source>
</evidence>
<dbReference type="InterPro" id="IPR003593">
    <property type="entry name" value="AAA+_ATPase"/>
</dbReference>
<dbReference type="InterPro" id="IPR011527">
    <property type="entry name" value="ABC1_TM_dom"/>
</dbReference>
<dbReference type="Pfam" id="PF00664">
    <property type="entry name" value="ABC_membrane"/>
    <property type="match status" value="1"/>
</dbReference>
<dbReference type="InterPro" id="IPR017871">
    <property type="entry name" value="ABC_transporter-like_CS"/>
</dbReference>
<keyword evidence="7 10" id="KW-1133">Transmembrane helix</keyword>
<sequence length="1045" mass="113628">MTVEPASSAISVPQRIKWNPLTFATVAWIYPVLRTGYKKPLEESDLPLLGENESAINLQKWLDAVVDAFCQLTAVAMTTLQSLMIGEILKYVNPLFPREDLFWNNGVGLAFLMLGMQLLYTFAETISQSIGMVLQLRIKGAVVNAVYKKSLNLSSKSRRAFPAGKVNSLASSDVQMIMAFVESVNKVWSMPVQLCLSLYFVSRLMGVATATAGGIFVGLAGLSAALSGPLGNAFKEYMKTLDKERLQCTRENSSCACQANHCTIPYRFRIYLLIGVIVLQNTLTSPLTFITYGALGHEMSPQIIFPSLSFLSSLMAISGMLPQIVFAVLQSTVSYKRLSNFLLAEEAVPEDKPSSEAVAADNASSIILDNASFTWEQVSEVKDEEELKAEQAKEKKLNKKNKGKVTPPLAEKVNSPAVVETDSDVFALENFSFSVKKGSLVAVVGATGSGKSSLLAGLAGSMRKTSGNATIFGSVAYCPQEPWIISGTIQENITLLDANLADAAQTAIEAYTNWREGINLSGGQKARIALARAITKNPDVYILDDPLSALDSHVNVVIATHLLHILPQVDQVIVLDGGKIVQNGTYNDLIADTNGKLFETMKDYHLDDEETASKSTKKATVAAKETDKEETAEAEDRETGAVSFATYKSYAKPLVSIGFSSRQRCLYSSVVLMLQSNWHSPLGRQTTGTEQSKHIILYIYLGLSIFVSLVMDVRSLDNGTGMIITNLFDSVYIVVATLIITFAILGVTGVMPSALVGVALTQISYFAPSFKEFCSLLRTSKPTLPQEAPRILPKDATLSNWPTAGSIEIRDLKLAYESRPDHLVVNGISSRFKLVKKLVLSVAQSGTISIDGENISSLGLKKLRTSIQMIPQNPVLFDGTVRSNIDVLTKYSDDDLWYALECVGMKEYVSGLSGKLDSPITEGGTTCLLVSVNCVPAKVLLEKSKILIMDEATSSVDAESDKRIQDSMKTYFKDATVLSVAHRLNTIAAFDKVLVLENGKVAEFEPPHLLLSREGTIFGEMVNATGVANAAVIRDIAKDHYYSSK</sequence>
<accession>A0A1Y2BZH4</accession>
<feature type="domain" description="ABC transmembrane type-1" evidence="12">
    <location>
        <begin position="68"/>
        <end position="243"/>
    </location>
</feature>
<feature type="transmembrane region" description="Helical" evidence="10">
    <location>
        <begin position="695"/>
        <end position="711"/>
    </location>
</feature>
<comment type="subcellular location">
    <subcellularLocation>
        <location evidence="1">Vacuole membrane</location>
        <topology evidence="1">Multi-pass membrane protein</topology>
    </subcellularLocation>
</comment>
<feature type="transmembrane region" description="Helical" evidence="10">
    <location>
        <begin position="101"/>
        <end position="122"/>
    </location>
</feature>
<evidence type="ECO:0000256" key="5">
    <source>
        <dbReference type="ARBA" id="ARBA00022741"/>
    </source>
</evidence>
<organism evidence="13 14">
    <name type="scientific">Rhizoclosmatium globosum</name>
    <dbReference type="NCBI Taxonomy" id="329046"/>
    <lineage>
        <taxon>Eukaryota</taxon>
        <taxon>Fungi</taxon>
        <taxon>Fungi incertae sedis</taxon>
        <taxon>Chytridiomycota</taxon>
        <taxon>Chytridiomycota incertae sedis</taxon>
        <taxon>Chytridiomycetes</taxon>
        <taxon>Chytridiales</taxon>
        <taxon>Chytriomycetaceae</taxon>
        <taxon>Rhizoclosmatium</taxon>
    </lineage>
</organism>
<dbReference type="Pfam" id="PF00005">
    <property type="entry name" value="ABC_tran"/>
    <property type="match status" value="2"/>
</dbReference>
<dbReference type="SMART" id="SM00382">
    <property type="entry name" value="AAA"/>
    <property type="match status" value="1"/>
</dbReference>
<dbReference type="GO" id="GO:0016887">
    <property type="term" value="F:ATP hydrolysis activity"/>
    <property type="evidence" value="ECO:0007669"/>
    <property type="project" value="InterPro"/>
</dbReference>
<dbReference type="SUPFAM" id="SSF90123">
    <property type="entry name" value="ABC transporter transmembrane region"/>
    <property type="match status" value="1"/>
</dbReference>
<keyword evidence="14" id="KW-1185">Reference proteome</keyword>
<evidence type="ECO:0000256" key="10">
    <source>
        <dbReference type="SAM" id="Phobius"/>
    </source>
</evidence>
<evidence type="ECO:0000256" key="2">
    <source>
        <dbReference type="ARBA" id="ARBA00022448"/>
    </source>
</evidence>
<feature type="transmembrane region" description="Helical" evidence="10">
    <location>
        <begin position="270"/>
        <end position="295"/>
    </location>
</feature>
<feature type="transmembrane region" description="Helical" evidence="10">
    <location>
        <begin position="307"/>
        <end position="329"/>
    </location>
</feature>
<keyword evidence="8 10" id="KW-0472">Membrane</keyword>
<dbReference type="PANTHER" id="PTHR24223:SF443">
    <property type="entry name" value="MULTIDRUG-RESISTANCE LIKE PROTEIN 1, ISOFORM I"/>
    <property type="match status" value="1"/>
</dbReference>
<dbReference type="Gene3D" id="1.20.1560.10">
    <property type="entry name" value="ABC transporter type 1, transmembrane domain"/>
    <property type="match status" value="1"/>
</dbReference>
<evidence type="ECO:0000259" key="12">
    <source>
        <dbReference type="PROSITE" id="PS50929"/>
    </source>
</evidence>
<keyword evidence="3 10" id="KW-0812">Transmembrane</keyword>
<evidence type="ECO:0000256" key="1">
    <source>
        <dbReference type="ARBA" id="ARBA00004128"/>
    </source>
</evidence>
<evidence type="ECO:0000256" key="8">
    <source>
        <dbReference type="ARBA" id="ARBA00023136"/>
    </source>
</evidence>
<dbReference type="Gene3D" id="3.40.50.300">
    <property type="entry name" value="P-loop containing nucleotide triphosphate hydrolases"/>
    <property type="match status" value="2"/>
</dbReference>
<dbReference type="Proteomes" id="UP000193642">
    <property type="component" value="Unassembled WGS sequence"/>
</dbReference>
<dbReference type="PANTHER" id="PTHR24223">
    <property type="entry name" value="ATP-BINDING CASSETTE SUB-FAMILY C"/>
    <property type="match status" value="1"/>
</dbReference>
<dbReference type="AlphaFoldDB" id="A0A1Y2BZH4"/>
<proteinExistence type="predicted"/>
<evidence type="ECO:0000313" key="14">
    <source>
        <dbReference type="Proteomes" id="UP000193642"/>
    </source>
</evidence>
<dbReference type="PROSITE" id="PS50893">
    <property type="entry name" value="ABC_TRANSPORTER_2"/>
    <property type="match status" value="1"/>
</dbReference>
<protein>
    <submittedName>
        <fullName evidence="13">p-loop containing nucleoside triphosphate hydrolase protein</fullName>
    </submittedName>
</protein>
<dbReference type="GO" id="GO:0005524">
    <property type="term" value="F:ATP binding"/>
    <property type="evidence" value="ECO:0007669"/>
    <property type="project" value="UniProtKB-KW"/>
</dbReference>
<dbReference type="GO" id="GO:0000329">
    <property type="term" value="C:fungal-type vacuole membrane"/>
    <property type="evidence" value="ECO:0007669"/>
    <property type="project" value="UniProtKB-ARBA"/>
</dbReference>
<dbReference type="PROSITE" id="PS00211">
    <property type="entry name" value="ABC_TRANSPORTER_1"/>
    <property type="match status" value="1"/>
</dbReference>
<evidence type="ECO:0000256" key="4">
    <source>
        <dbReference type="ARBA" id="ARBA00022737"/>
    </source>
</evidence>
<gene>
    <name evidence="13" type="ORF">BCR33DRAFT_852898</name>
</gene>
<feature type="region of interest" description="Disordered" evidence="9">
    <location>
        <begin position="615"/>
        <end position="635"/>
    </location>
</feature>
<keyword evidence="5" id="KW-0547">Nucleotide-binding</keyword>
<dbReference type="OrthoDB" id="6500128at2759"/>
<keyword evidence="13" id="KW-0378">Hydrolase</keyword>
<dbReference type="EMBL" id="MCGO01000036">
    <property type="protein sequence ID" value="ORY40168.1"/>
    <property type="molecule type" value="Genomic_DNA"/>
</dbReference>
<feature type="domain" description="ABC transporter" evidence="11">
    <location>
        <begin position="413"/>
        <end position="602"/>
    </location>
</feature>
<keyword evidence="2" id="KW-0813">Transport</keyword>